<evidence type="ECO:0000313" key="1">
    <source>
        <dbReference type="EMBL" id="AXH11073.1"/>
    </source>
</evidence>
<sequence length="123" mass="14267">MDRLISKEIRNDETDVLKLLTIYAKNQGSKSPEKLYMVYTKLVYKTLDIESGLRGHFTSSQLSIIATLEIMIAQTVIELMKENIHYKIIYQLVKKKLQQFVGLITVKEIYSTNKKLYSFNLAS</sequence>
<dbReference type="Proteomes" id="UP000253850">
    <property type="component" value="Chromosome"/>
</dbReference>
<evidence type="ECO:0000313" key="4">
    <source>
        <dbReference type="Proteomes" id="UP000289193"/>
    </source>
</evidence>
<dbReference type="AlphaFoldDB" id="A0AAX2A6K0"/>
<dbReference type="Proteomes" id="UP000289193">
    <property type="component" value="Unassembled WGS sequence"/>
</dbReference>
<protein>
    <submittedName>
        <fullName evidence="2">Uncharacterized protein</fullName>
    </submittedName>
</protein>
<name>A0AAX2A6K0_9BACT</name>
<dbReference type="EMBL" id="CP031217">
    <property type="protein sequence ID" value="AXH11073.1"/>
    <property type="molecule type" value="Genomic_DNA"/>
</dbReference>
<organism evidence="2 4">
    <name type="scientific">Halarcobacter bivalviorum</name>
    <dbReference type="NCBI Taxonomy" id="663364"/>
    <lineage>
        <taxon>Bacteria</taxon>
        <taxon>Pseudomonadati</taxon>
        <taxon>Campylobacterota</taxon>
        <taxon>Epsilonproteobacteria</taxon>
        <taxon>Campylobacterales</taxon>
        <taxon>Arcobacteraceae</taxon>
        <taxon>Halarcobacter</taxon>
    </lineage>
</organism>
<proteinExistence type="predicted"/>
<keyword evidence="4" id="KW-1185">Reference proteome</keyword>
<accession>A0AAX2A6K0</accession>
<dbReference type="EMBL" id="PDKM01000004">
    <property type="protein sequence ID" value="RXK09738.1"/>
    <property type="molecule type" value="Genomic_DNA"/>
</dbReference>
<dbReference type="KEGG" id="hbv:ABIV_0031"/>
<evidence type="ECO:0000313" key="2">
    <source>
        <dbReference type="EMBL" id="RXK09738.1"/>
    </source>
</evidence>
<evidence type="ECO:0000313" key="3">
    <source>
        <dbReference type="Proteomes" id="UP000253850"/>
    </source>
</evidence>
<reference evidence="1 3" key="2">
    <citation type="submission" date="2018-07" db="EMBL/GenBank/DDBJ databases">
        <title>Complete genome of the Arcobacter bivalviorum type strain LMG 26154.</title>
        <authorList>
            <person name="Miller W.G."/>
            <person name="Yee E."/>
            <person name="Bono J.L."/>
        </authorList>
    </citation>
    <scope>NUCLEOTIDE SEQUENCE [LARGE SCALE GENOMIC DNA]</scope>
    <source>
        <strain evidence="1 3">LMG 26154</strain>
    </source>
</reference>
<gene>
    <name evidence="1" type="ORF">ABIV_0031</name>
    <name evidence="2" type="ORF">CRV05_08385</name>
</gene>
<reference evidence="2 4" key="1">
    <citation type="submission" date="2017-10" db="EMBL/GenBank/DDBJ databases">
        <title>Genomics of the genus Arcobacter.</title>
        <authorList>
            <person name="Perez-Cataluna A."/>
            <person name="Figueras M.J."/>
        </authorList>
    </citation>
    <scope>NUCLEOTIDE SEQUENCE [LARGE SCALE GENOMIC DNA]</scope>
    <source>
        <strain evidence="2 4">CECT 7835</strain>
    </source>
</reference>
<dbReference type="RefSeq" id="WP_114837970.1">
    <property type="nucleotide sequence ID" value="NZ_CP031217.1"/>
</dbReference>